<reference evidence="2" key="1">
    <citation type="submission" date="2022-11" db="EMBL/GenBank/DDBJ databases">
        <title>Pseudomonas triclosanedens sp. nov., a triclosan degrader isolated from activated sludge.</title>
        <authorList>
            <person name="Yin Y."/>
            <person name="Lu Z."/>
        </authorList>
    </citation>
    <scope>NUCLEOTIDE SEQUENCE</scope>
    <source>
        <strain evidence="2">ZM23</strain>
    </source>
</reference>
<dbReference type="Gene3D" id="3.30.420.610">
    <property type="entry name" value="LOTUS domain-like"/>
    <property type="match status" value="1"/>
</dbReference>
<dbReference type="EMBL" id="CP113432">
    <property type="protein sequence ID" value="WAI50890.1"/>
    <property type="molecule type" value="Genomic_DNA"/>
</dbReference>
<accession>A0ABY7A3V6</accession>
<dbReference type="InterPro" id="IPR041966">
    <property type="entry name" value="LOTUS-like"/>
</dbReference>
<name>A0ABY7A3V6_9PSED</name>
<dbReference type="Pfam" id="PF12872">
    <property type="entry name" value="OST-HTH"/>
    <property type="match status" value="1"/>
</dbReference>
<evidence type="ECO:0000313" key="2">
    <source>
        <dbReference type="EMBL" id="WAI50890.1"/>
    </source>
</evidence>
<organism evidence="2 3">
    <name type="scientific">Pseudomonas triclosanedens</name>
    <dbReference type="NCBI Taxonomy" id="2961893"/>
    <lineage>
        <taxon>Bacteria</taxon>
        <taxon>Pseudomonadati</taxon>
        <taxon>Pseudomonadota</taxon>
        <taxon>Gammaproteobacteria</taxon>
        <taxon>Pseudomonadales</taxon>
        <taxon>Pseudomonadaceae</taxon>
        <taxon>Pseudomonas</taxon>
    </lineage>
</organism>
<protein>
    <submittedName>
        <fullName evidence="2">OST-HTH/LOTUS domain-containing protein</fullName>
    </submittedName>
</protein>
<dbReference type="InterPro" id="IPR025605">
    <property type="entry name" value="OST-HTH/LOTUS_dom"/>
</dbReference>
<dbReference type="Proteomes" id="UP001163624">
    <property type="component" value="Chromosome"/>
</dbReference>
<feature type="domain" description="HTH OST-type" evidence="1">
    <location>
        <begin position="183"/>
        <end position="250"/>
    </location>
</feature>
<dbReference type="CDD" id="cd10146">
    <property type="entry name" value="LabA_like_C"/>
    <property type="match status" value="1"/>
</dbReference>
<sequence length="261" mass="28861">MAATAMSVEKSISTGNGIEPISGPAHSLEAIRAARIEDAATKTLGTLIGQLFGSYVVTDGNGGEERDDDLPGDVISFRTRVQLSLSAQDYAKTQADLKDLVSLRNTLVHHFIDQHDLWTVDGCRAAQDELGSAYTRIDQHFEQLRGWAEHMDQARRLAAEFVQSDVFHDLVVNGIAPDGTVDWPAAGIVRALREAAAQLAVEGWTPIAAAGRWIADQHPEQLPAKYGCSSWRQVVHECRLFELRYREVEGQRAAWYRPREA</sequence>
<evidence type="ECO:0000313" key="3">
    <source>
        <dbReference type="Proteomes" id="UP001163624"/>
    </source>
</evidence>
<keyword evidence="3" id="KW-1185">Reference proteome</keyword>
<dbReference type="RefSeq" id="WP_254471752.1">
    <property type="nucleotide sequence ID" value="NZ_CP113432.1"/>
</dbReference>
<evidence type="ECO:0000259" key="1">
    <source>
        <dbReference type="Pfam" id="PF12872"/>
    </source>
</evidence>
<gene>
    <name evidence="2" type="ORF">OU419_06440</name>
</gene>
<proteinExistence type="predicted"/>